<name>A0A7J7IKV4_9RHOD</name>
<dbReference type="InterPro" id="IPR036770">
    <property type="entry name" value="Ankyrin_rpt-contain_sf"/>
</dbReference>
<feature type="binding site" evidence="6">
    <location>
        <position position="648"/>
    </location>
    <ligand>
        <name>ATP</name>
        <dbReference type="ChEBI" id="CHEBI:30616"/>
    </ligand>
</feature>
<dbReference type="InterPro" id="IPR011992">
    <property type="entry name" value="EF-hand-dom_pair"/>
</dbReference>
<accession>A0A7J7IKV4</accession>
<keyword evidence="2" id="KW-0418">Kinase</keyword>
<protein>
    <submittedName>
        <fullName evidence="10">Uncharacterized protein</fullName>
    </submittedName>
</protein>
<dbReference type="OrthoDB" id="339325at2759"/>
<feature type="region of interest" description="Disordered" evidence="7">
    <location>
        <begin position="742"/>
        <end position="765"/>
    </location>
</feature>
<dbReference type="PANTHER" id="PTHR44329:SF298">
    <property type="entry name" value="MIXED LINEAGE KINASE DOMAIN-LIKE PROTEIN"/>
    <property type="match status" value="1"/>
</dbReference>
<evidence type="ECO:0000313" key="10">
    <source>
        <dbReference type="EMBL" id="KAF6003733.1"/>
    </source>
</evidence>
<dbReference type="Gene3D" id="3.30.200.20">
    <property type="entry name" value="Phosphorylase Kinase, domain 1"/>
    <property type="match status" value="1"/>
</dbReference>
<evidence type="ECO:0000259" key="9">
    <source>
        <dbReference type="PROSITE" id="PS50222"/>
    </source>
</evidence>
<dbReference type="InterPro" id="IPR000719">
    <property type="entry name" value="Prot_kinase_dom"/>
</dbReference>
<evidence type="ECO:0000259" key="8">
    <source>
        <dbReference type="PROSITE" id="PS50011"/>
    </source>
</evidence>
<dbReference type="InterPro" id="IPR008271">
    <property type="entry name" value="Ser/Thr_kinase_AS"/>
</dbReference>
<feature type="region of interest" description="Disordered" evidence="7">
    <location>
        <begin position="440"/>
        <end position="459"/>
    </location>
</feature>
<keyword evidence="4 6" id="KW-0067">ATP-binding</keyword>
<evidence type="ECO:0000256" key="4">
    <source>
        <dbReference type="ARBA" id="ARBA00022840"/>
    </source>
</evidence>
<keyword evidence="5" id="KW-0040">ANK repeat</keyword>
<dbReference type="SMART" id="SM00220">
    <property type="entry name" value="S_TKc"/>
    <property type="match status" value="1"/>
</dbReference>
<feature type="domain" description="EF-hand" evidence="9">
    <location>
        <begin position="199"/>
        <end position="234"/>
    </location>
</feature>
<feature type="compositionally biased region" description="Basic and acidic residues" evidence="7">
    <location>
        <begin position="10"/>
        <end position="20"/>
    </location>
</feature>
<dbReference type="SUPFAM" id="SSF47473">
    <property type="entry name" value="EF-hand"/>
    <property type="match status" value="1"/>
</dbReference>
<keyword evidence="2" id="KW-0808">Transferase</keyword>
<gene>
    <name evidence="10" type="ORF">F1559_000228</name>
</gene>
<evidence type="ECO:0000313" key="11">
    <source>
        <dbReference type="Proteomes" id="UP000530660"/>
    </source>
</evidence>
<feature type="region of interest" description="Disordered" evidence="7">
    <location>
        <begin position="475"/>
        <end position="599"/>
    </location>
</feature>
<keyword evidence="2" id="KW-0723">Serine/threonine-protein kinase</keyword>
<dbReference type="Gene3D" id="1.10.510.10">
    <property type="entry name" value="Transferase(Phosphotransferase) domain 1"/>
    <property type="match status" value="1"/>
</dbReference>
<dbReference type="GO" id="GO:0004674">
    <property type="term" value="F:protein serine/threonine kinase activity"/>
    <property type="evidence" value="ECO:0007669"/>
    <property type="project" value="UniProtKB-KW"/>
</dbReference>
<dbReference type="PROSITE" id="PS50297">
    <property type="entry name" value="ANK_REP_REGION"/>
    <property type="match status" value="2"/>
</dbReference>
<dbReference type="CDD" id="cd13999">
    <property type="entry name" value="STKc_MAP3K-like"/>
    <property type="match status" value="1"/>
</dbReference>
<dbReference type="InterPro" id="IPR051681">
    <property type="entry name" value="Ser/Thr_Kinases-Pseudokinases"/>
</dbReference>
<feature type="repeat" description="ANK" evidence="5">
    <location>
        <begin position="1158"/>
        <end position="1190"/>
    </location>
</feature>
<feature type="compositionally biased region" description="Polar residues" evidence="7">
    <location>
        <begin position="528"/>
        <end position="537"/>
    </location>
</feature>
<dbReference type="PRINTS" id="PR01415">
    <property type="entry name" value="ANKYRIN"/>
</dbReference>
<dbReference type="Gene3D" id="1.25.40.20">
    <property type="entry name" value="Ankyrin repeat-containing domain"/>
    <property type="match status" value="2"/>
</dbReference>
<dbReference type="GO" id="GO:0005509">
    <property type="term" value="F:calcium ion binding"/>
    <property type="evidence" value="ECO:0007669"/>
    <property type="project" value="InterPro"/>
</dbReference>
<feature type="repeat" description="ANK" evidence="5">
    <location>
        <begin position="1060"/>
        <end position="1092"/>
    </location>
</feature>
<dbReference type="InterPro" id="IPR011009">
    <property type="entry name" value="Kinase-like_dom_sf"/>
</dbReference>
<dbReference type="SUPFAM" id="SSF48403">
    <property type="entry name" value="Ankyrin repeat"/>
    <property type="match status" value="1"/>
</dbReference>
<feature type="compositionally biased region" description="Polar residues" evidence="7">
    <location>
        <begin position="742"/>
        <end position="754"/>
    </location>
</feature>
<proteinExistence type="inferred from homology"/>
<dbReference type="SMART" id="SM00248">
    <property type="entry name" value="ANK"/>
    <property type="match status" value="5"/>
</dbReference>
<dbReference type="InterPro" id="IPR002048">
    <property type="entry name" value="EF_hand_dom"/>
</dbReference>
<sequence>MSAAADSGNSDERANSDDAAKSISSSGLAVKATVHSIFGLRPHDAEDVSDTTVSADALVRDAKQYRAASQHGSMSAHRGVFSGSEPGDERPSNLKAAQPERVGLLSTGDSGRTTPKEAPAAAEKSTNDSNASPATQVGAYSTSASERQEMTPTEKRAHLNLDRSELWKLRKVFDAHDPQHRGLGLDEFYQFIREYFPETAWNDVAFVFRLFDVEQNGLLSLRDFMCGYAIICHASGEDRLRLCFAMVDRDASGLLDERQVAQALHLLSNYADLLAQFSPEGHHGHQGNHAVGADDLIDMARSIVRSAREKRAIDAARSDSSNYKESLAGMTGTDLDANAKVITFEEFLSGALQSQRIQHWLADVARVVGDEQPSLRDQKEVEMIALEIERLGLIQSETNLVNANATSESRASLSDASIASPAPVSRSFSSSLEEYMPHGHDAQLAARRGRSRESSQRGGTLYLSQSFSNVPLLEQMAQRQAQRHRTAEVNETQPRASTPKPRAHERSEKLAFSSPRRLEVHSGAREQGMTSDMSTGQPAGDSAAAVQGSVLDDGNGGGSVAASTSQKTSEEIASVPQHPETDDERATETLAKASPANDPATVTRIGSLLTHSPFVIEYNALKFERKIGEGSFSEVWAGEWLHLPVAIKVFKRFDPSITGTWSVLDQVASDQQPCDDSSAPAASAVISETARKDILDADSNTPASSDTDSESFIDEMTLESAIDDTSLIAGIDEDILAGVPTQALSATNTGQPSPRRTRPSDKARMPLLDENPQQLDRFNLVSFVREVELLSQLRHPNVLLYMGATADPQQPLCIISELFPGGSVHDLLFKRRKRLSKRQKFRIAVSVARGMLYLHSSRPQILHRDLKSSNVLIDESINRIAICDFGLSALRKAGPGDSESFGRARDADAMGTPYTLAPEVMAGESYTDKADVYSYGIVLWELLAAKRPFENLMPIQLMYKVYAQNARPPLGEVYAEFQPLLSQCWERDPLMRPDFGTILDLLENIGEASNLEDTSDEDDDNNRSLQSSQMHLMNAVAQNDLKAVKSLLDRGISPQFCDYDQRTPLHIAAAEGYVDIAVQLLQHGADVNARDRWGSTPLSEAIRFRHEHCAEILRDEYGGRIFDRKSHFELIDAVARGDIAAVRSFIQEAVDVRQADYDRRTALHLAAAEGYTKVAHLLIEAGADVLATDRWGSTPLQEAIRFKHPETAVYLEAVTGAQMRRRMRPVVHEGSTWTAASSLGTGMRSGTPELEGVVRGRSSPAPTSPANVDYYGD</sequence>
<dbReference type="InterPro" id="IPR001245">
    <property type="entry name" value="Ser-Thr/Tyr_kinase_cat_dom"/>
</dbReference>
<evidence type="ECO:0000256" key="3">
    <source>
        <dbReference type="ARBA" id="ARBA00022741"/>
    </source>
</evidence>
<feature type="region of interest" description="Disordered" evidence="7">
    <location>
        <begin position="1"/>
        <end position="26"/>
    </location>
</feature>
<reference evidence="10 11" key="1">
    <citation type="journal article" date="2020" name="J. Phycol.">
        <title>Comparative genome analysis reveals Cyanidiococcus gen. nov., a new extremophilic red algal genus sister to Cyanidioschyzon (Cyanidioschyzonaceae, Rhodophyta).</title>
        <authorList>
            <person name="Liu S.-L."/>
            <person name="Chiang Y.-R."/>
            <person name="Yoon H.S."/>
            <person name="Fu H.-Y."/>
        </authorList>
    </citation>
    <scope>NUCLEOTIDE SEQUENCE [LARGE SCALE GENOMIC DNA]</scope>
    <source>
        <strain evidence="10 11">THAL066</strain>
    </source>
</reference>
<dbReference type="AlphaFoldDB" id="A0A7J7IKV4"/>
<dbReference type="PROSITE" id="PS50088">
    <property type="entry name" value="ANK_REPEAT"/>
    <property type="match status" value="2"/>
</dbReference>
<feature type="region of interest" description="Disordered" evidence="7">
    <location>
        <begin position="1237"/>
        <end position="1273"/>
    </location>
</feature>
<feature type="compositionally biased region" description="Polar residues" evidence="7">
    <location>
        <begin position="127"/>
        <end position="145"/>
    </location>
</feature>
<dbReference type="InterPro" id="IPR017441">
    <property type="entry name" value="Protein_kinase_ATP_BS"/>
</dbReference>
<evidence type="ECO:0000256" key="7">
    <source>
        <dbReference type="SAM" id="MobiDB-lite"/>
    </source>
</evidence>
<dbReference type="PANTHER" id="PTHR44329">
    <property type="entry name" value="SERINE/THREONINE-PROTEIN KINASE TNNI3K-RELATED"/>
    <property type="match status" value="1"/>
</dbReference>
<dbReference type="InterPro" id="IPR002110">
    <property type="entry name" value="Ankyrin_rpt"/>
</dbReference>
<dbReference type="EMBL" id="VWRR01000005">
    <property type="protein sequence ID" value="KAF6003733.1"/>
    <property type="molecule type" value="Genomic_DNA"/>
</dbReference>
<feature type="region of interest" description="Disordered" evidence="7">
    <location>
        <begin position="64"/>
        <end position="155"/>
    </location>
</feature>
<dbReference type="PROSITE" id="PS50011">
    <property type="entry name" value="PROTEIN_KINASE_DOM"/>
    <property type="match status" value="1"/>
</dbReference>
<dbReference type="PROSITE" id="PS50222">
    <property type="entry name" value="EF_HAND_2"/>
    <property type="match status" value="2"/>
</dbReference>
<evidence type="ECO:0000256" key="6">
    <source>
        <dbReference type="PROSITE-ProRule" id="PRU10141"/>
    </source>
</evidence>
<dbReference type="Pfam" id="PF12796">
    <property type="entry name" value="Ank_2"/>
    <property type="match status" value="2"/>
</dbReference>
<evidence type="ECO:0000256" key="5">
    <source>
        <dbReference type="PROSITE-ProRule" id="PRU00023"/>
    </source>
</evidence>
<dbReference type="PROSITE" id="PS00107">
    <property type="entry name" value="PROTEIN_KINASE_ATP"/>
    <property type="match status" value="1"/>
</dbReference>
<dbReference type="SUPFAM" id="SSF56112">
    <property type="entry name" value="Protein kinase-like (PK-like)"/>
    <property type="match status" value="1"/>
</dbReference>
<feature type="compositionally biased region" description="Basic and acidic residues" evidence="7">
    <location>
        <begin position="146"/>
        <end position="155"/>
    </location>
</feature>
<comment type="caution">
    <text evidence="10">The sequence shown here is derived from an EMBL/GenBank/DDBJ whole genome shotgun (WGS) entry which is preliminary data.</text>
</comment>
<evidence type="ECO:0000256" key="2">
    <source>
        <dbReference type="ARBA" id="ARBA00022527"/>
    </source>
</evidence>
<comment type="similarity">
    <text evidence="1">Belongs to the protein kinase superfamily. TKL Ser/Thr protein kinase family.</text>
</comment>
<keyword evidence="11" id="KW-1185">Reference proteome</keyword>
<dbReference type="GO" id="GO:0005524">
    <property type="term" value="F:ATP binding"/>
    <property type="evidence" value="ECO:0007669"/>
    <property type="project" value="UniProtKB-UniRule"/>
</dbReference>
<feature type="domain" description="EF-hand" evidence="9">
    <location>
        <begin position="235"/>
        <end position="270"/>
    </location>
</feature>
<organism evidence="10 11">
    <name type="scientific">Cyanidiococcus yangmingshanensis</name>
    <dbReference type="NCBI Taxonomy" id="2690220"/>
    <lineage>
        <taxon>Eukaryota</taxon>
        <taxon>Rhodophyta</taxon>
        <taxon>Bangiophyceae</taxon>
        <taxon>Cyanidiales</taxon>
        <taxon>Cyanidiaceae</taxon>
        <taxon>Cyanidiococcus</taxon>
    </lineage>
</organism>
<dbReference type="PROSITE" id="PS00108">
    <property type="entry name" value="PROTEIN_KINASE_ST"/>
    <property type="match status" value="1"/>
</dbReference>
<dbReference type="Pfam" id="PF07714">
    <property type="entry name" value="PK_Tyr_Ser-Thr"/>
    <property type="match status" value="1"/>
</dbReference>
<dbReference type="Gene3D" id="1.10.238.10">
    <property type="entry name" value="EF-hand"/>
    <property type="match status" value="1"/>
</dbReference>
<dbReference type="Proteomes" id="UP000530660">
    <property type="component" value="Unassembled WGS sequence"/>
</dbReference>
<feature type="domain" description="Protein kinase" evidence="8">
    <location>
        <begin position="621"/>
        <end position="1005"/>
    </location>
</feature>
<evidence type="ECO:0000256" key="1">
    <source>
        <dbReference type="ARBA" id="ARBA00005843"/>
    </source>
</evidence>
<keyword evidence="3 6" id="KW-0547">Nucleotide-binding</keyword>